<accession>A0A7K1SVV2</accession>
<proteinExistence type="predicted"/>
<dbReference type="AlphaFoldDB" id="A0A7K1SVV2"/>
<dbReference type="Proteomes" id="UP000462014">
    <property type="component" value="Unassembled WGS sequence"/>
</dbReference>
<evidence type="ECO:0008006" key="4">
    <source>
        <dbReference type="Google" id="ProtNLM"/>
    </source>
</evidence>
<reference evidence="2 3" key="1">
    <citation type="submission" date="2019-12" db="EMBL/GenBank/DDBJ databases">
        <title>Mucilaginibacter sp. HMF7410 genome sequencing and assembly.</title>
        <authorList>
            <person name="Kang H."/>
            <person name="Cha I."/>
            <person name="Kim H."/>
            <person name="Joh K."/>
        </authorList>
    </citation>
    <scope>NUCLEOTIDE SEQUENCE [LARGE SCALE GENOMIC DNA]</scope>
    <source>
        <strain evidence="2 3">HMF7410</strain>
    </source>
</reference>
<comment type="caution">
    <text evidence="2">The sequence shown here is derived from an EMBL/GenBank/DDBJ whole genome shotgun (WGS) entry which is preliminary data.</text>
</comment>
<gene>
    <name evidence="2" type="ORF">GO621_06545</name>
</gene>
<evidence type="ECO:0000313" key="2">
    <source>
        <dbReference type="EMBL" id="MVN21190.1"/>
    </source>
</evidence>
<name>A0A7K1SVV2_9SPHI</name>
<dbReference type="RefSeq" id="WP_157565333.1">
    <property type="nucleotide sequence ID" value="NZ_WPIK01000005.1"/>
</dbReference>
<evidence type="ECO:0000256" key="1">
    <source>
        <dbReference type="SAM" id="Coils"/>
    </source>
</evidence>
<organism evidence="2 3">
    <name type="scientific">Mucilaginibacter arboris</name>
    <dbReference type="NCBI Taxonomy" id="2682090"/>
    <lineage>
        <taxon>Bacteria</taxon>
        <taxon>Pseudomonadati</taxon>
        <taxon>Bacteroidota</taxon>
        <taxon>Sphingobacteriia</taxon>
        <taxon>Sphingobacteriales</taxon>
        <taxon>Sphingobacteriaceae</taxon>
        <taxon>Mucilaginibacter</taxon>
    </lineage>
</organism>
<feature type="coiled-coil region" evidence="1">
    <location>
        <begin position="562"/>
        <end position="605"/>
    </location>
</feature>
<sequence length="605" mass="69034">MKFKKLTNNKWFKKLGLPLLVLLFLILMAAVVINLYFSPVLSAQLKKTVFKLSNGLYQAEFTGSSIHVIRGRIIIDHLTLKPDTAVFNRLKKAGKAPNNLYTLSVDKIVLKHIHPFKLYFKKELDMDEVVISNPAIQAIYQPFRNHDLPDSSKKTFYQRIAGTLKSVHVGQILFSNTSLRSREETDHQVRVRHLKEIDLKATDMLIDSASQNDKSRFNFCKDITVVFNNYSGQTDNRLYNYKAKAVTFSSSKSSIKITNAVFMPQKLITSSVGKAALKRSNFEFTTDSVRINHFDYQSFISYRNFIASDITVFGGRANIFYNRTLPKIHTDSSKSGLYTLLKNVRKDMAVQTLRLEDIDVIYTEISAKTKLRGAITFERLNGYVHNILTGKDTLRANRNLTANLTANLMGYGKLNINLHFDPANPANILYYKGSLAPMNLVNLNPATKTLGLIQFTNGIVTSLNFDMQADATKATGTVAFLYRDLNVVLLKQDEKNALRRMSFISILANAFVLIRNNPTFNSPPRVETVVFERPENTSYLGLLWRSVYAGIKGSIGLSAEIEHNLRRRVEDYKQNKDQREINKAARQERRQVRRLKRQLKEAQDY</sequence>
<protein>
    <recommendedName>
        <fullName evidence="4">DUF748 domain-containing protein</fullName>
    </recommendedName>
</protein>
<keyword evidence="3" id="KW-1185">Reference proteome</keyword>
<dbReference type="EMBL" id="WPIK01000005">
    <property type="protein sequence ID" value="MVN21190.1"/>
    <property type="molecule type" value="Genomic_DNA"/>
</dbReference>
<evidence type="ECO:0000313" key="3">
    <source>
        <dbReference type="Proteomes" id="UP000462014"/>
    </source>
</evidence>
<keyword evidence="1" id="KW-0175">Coiled coil</keyword>